<evidence type="ECO:0000259" key="1">
    <source>
        <dbReference type="Pfam" id="PF13154"/>
    </source>
</evidence>
<evidence type="ECO:0000313" key="2">
    <source>
        <dbReference type="EMBL" id="AJQ17001.1"/>
    </source>
</evidence>
<dbReference type="AlphaFoldDB" id="A0A076YTF9"/>
<proteinExistence type="predicted"/>
<feature type="domain" description="DUF3991" evidence="1">
    <location>
        <begin position="126"/>
        <end position="193"/>
    </location>
</feature>
<dbReference type="EMBL" id="KF697366">
    <property type="protein sequence ID" value="AJQ17001.1"/>
    <property type="molecule type" value="Genomic_DNA"/>
</dbReference>
<name>A0A076YTF9_STRAG</name>
<organism evidence="2">
    <name type="scientific">Streptococcus agalactiae</name>
    <dbReference type="NCBI Taxonomy" id="1311"/>
    <lineage>
        <taxon>Bacteria</taxon>
        <taxon>Bacillati</taxon>
        <taxon>Bacillota</taxon>
        <taxon>Bacilli</taxon>
        <taxon>Lactobacillales</taxon>
        <taxon>Streptococcaceae</taxon>
        <taxon>Streptococcus</taxon>
    </lineage>
</organism>
<protein>
    <submittedName>
        <fullName evidence="2">LtrC-like protein</fullName>
    </submittedName>
</protein>
<dbReference type="RefSeq" id="WP_021418939.1">
    <property type="nucleotide sequence ID" value="NZ_CP007570.1"/>
</dbReference>
<dbReference type="PATRIC" id="fig|1311.142.peg.604"/>
<dbReference type="Pfam" id="PF13154">
    <property type="entry name" value="DUF3991"/>
    <property type="match status" value="1"/>
</dbReference>
<dbReference type="Pfam" id="PF13155">
    <property type="entry name" value="Toprim_2"/>
    <property type="match status" value="1"/>
</dbReference>
<accession>A0A076YTF9</accession>
<dbReference type="InterPro" id="IPR025054">
    <property type="entry name" value="DUF3991"/>
</dbReference>
<dbReference type="SUPFAM" id="SSF57783">
    <property type="entry name" value="Zinc beta-ribbon"/>
    <property type="match status" value="1"/>
</dbReference>
<sequence>MRSNRPYVQLDPAAIEQARQMDLLSYLQRYEPSNLKRVTGNVYCTKEHDSLKISNGKWYWWSRGFGGVSALDYLIKVREYSFVEAVEMLTGITADWKPPPVSVPKDEPKVLLLPPKNRDCNRVTDYLFGRGIDLSIIQDCIADGTIFESVKYHNAVFVGKDESGTPKYAAHRSTMGSSFKGDASGSDKRYSFRLLAREPTNTVHLFEAAIDLLSYATYLKCEGKDYKSENLLSLSGVYQPKKEIKDSKIPIALTTFLNANPHIKTIFLHLDNDKTGRLCTAILKKLLQKDYQIVDDPPPVGKDFNDFLLSYLGIARPISSRERSDAR</sequence>
<dbReference type="Gene3D" id="3.40.1360.10">
    <property type="match status" value="1"/>
</dbReference>
<reference evidence="2" key="1">
    <citation type="submission" date="2013-09" db="EMBL/GenBank/DDBJ databases">
        <title>Emergence of vanG-mediated vancomycin-resistant Streptococcus agalactiae and Streptococcus anginosus.</title>
        <authorList>
            <person name="Beall B."/>
            <person name="Sammons S."/>
            <person name="Frace M."/>
            <person name="Knipe K."/>
            <person name="Srinivasan V."/>
        </authorList>
    </citation>
    <scope>NUCLEOTIDE SEQUENCE</scope>
    <source>
        <strain evidence="2">2113</strain>
    </source>
</reference>